<organism evidence="1 2">
    <name type="scientific">Sousa chinensis</name>
    <name type="common">Indo-pacific humpbacked dolphin</name>
    <name type="synonym">Steno chinensis</name>
    <dbReference type="NCBI Taxonomy" id="103600"/>
    <lineage>
        <taxon>Eukaryota</taxon>
        <taxon>Metazoa</taxon>
        <taxon>Chordata</taxon>
        <taxon>Craniata</taxon>
        <taxon>Vertebrata</taxon>
        <taxon>Euteleostomi</taxon>
        <taxon>Mammalia</taxon>
        <taxon>Eutheria</taxon>
        <taxon>Laurasiatheria</taxon>
        <taxon>Artiodactyla</taxon>
        <taxon>Whippomorpha</taxon>
        <taxon>Cetacea</taxon>
        <taxon>Odontoceti</taxon>
        <taxon>Delphinidae</taxon>
        <taxon>Sousa</taxon>
    </lineage>
</organism>
<reference evidence="1 2" key="1">
    <citation type="journal article" date="2018" name="Genomics">
        <title>Molecular footprints of inshore aquatic adaptation in Indo-Pacific humpback dolphin (Sousa chinensis).</title>
        <authorList>
            <person name="Ming Y."/>
            <person name="Jian J."/>
            <person name="Yu F."/>
            <person name="Yu X."/>
            <person name="Wang J."/>
            <person name="Liu W."/>
        </authorList>
    </citation>
    <scope>NUCLEOTIDE SEQUENCE [LARGE SCALE GENOMIC DNA]</scope>
    <source>
        <strain evidence="1">MY-2018</strain>
        <tissue evidence="1">Skin</tissue>
    </source>
</reference>
<dbReference type="EMBL" id="QWLN02005675">
    <property type="protein sequence ID" value="TEA37407.1"/>
    <property type="molecule type" value="Genomic_DNA"/>
</dbReference>
<dbReference type="Proteomes" id="UP000295264">
    <property type="component" value="Unassembled WGS sequence"/>
</dbReference>
<evidence type="ECO:0000313" key="1">
    <source>
        <dbReference type="EMBL" id="TEA37407.1"/>
    </source>
</evidence>
<keyword evidence="2" id="KW-1185">Reference proteome</keyword>
<accession>A0A484GNJ1</accession>
<comment type="caution">
    <text evidence="1">The sequence shown here is derived from an EMBL/GenBank/DDBJ whole genome shotgun (WGS) entry which is preliminary data.</text>
</comment>
<evidence type="ECO:0000313" key="2">
    <source>
        <dbReference type="Proteomes" id="UP000295264"/>
    </source>
</evidence>
<dbReference type="AlphaFoldDB" id="A0A484GNJ1"/>
<protein>
    <submittedName>
        <fullName evidence="1">Uncharacterized protein</fullName>
    </submittedName>
</protein>
<proteinExistence type="predicted"/>
<name>A0A484GNJ1_SOUCH</name>
<feature type="non-terminal residue" evidence="1">
    <location>
        <position position="1"/>
    </location>
</feature>
<gene>
    <name evidence="1" type="ORF">DBR06_SOUSAS1910136</name>
</gene>
<sequence>ISLVVQWVRLCAPNSGGPGSIPGWGTRSCMHATTKKSTYCN</sequence>